<comment type="caution">
    <text evidence="3">The sequence shown here is derived from an EMBL/GenBank/DDBJ whole genome shotgun (WGS) entry which is preliminary data.</text>
</comment>
<sequence length="97" mass="10694">MPRNPARPDPQQAREQLRELRRDLANGSVEIGDAVRRMRHISGLTQPDFARHRGISVQALRQIESGKANPTVATLNNIAEIFGLKTGFVPIPSEADA</sequence>
<feature type="domain" description="HTH cro/C1-type" evidence="2">
    <location>
        <begin position="35"/>
        <end position="89"/>
    </location>
</feature>
<name>A0A3E1K9K7_9GAMM</name>
<reference evidence="3 4" key="1">
    <citation type="submission" date="2018-08" db="EMBL/GenBank/DDBJ databases">
        <title>Wenzhouxiangella salilacus sp. nov., a novel bacterium isolated from a saline lake in Xinjiang Province, China.</title>
        <authorList>
            <person name="Han S."/>
        </authorList>
    </citation>
    <scope>NUCLEOTIDE SEQUENCE [LARGE SCALE GENOMIC DNA]</scope>
    <source>
        <strain evidence="3 4">XDB06</strain>
    </source>
</reference>
<dbReference type="PANTHER" id="PTHR46797:SF1">
    <property type="entry name" value="METHYLPHOSPHONATE SYNTHASE"/>
    <property type="match status" value="1"/>
</dbReference>
<dbReference type="GO" id="GO:0003677">
    <property type="term" value="F:DNA binding"/>
    <property type="evidence" value="ECO:0007669"/>
    <property type="project" value="UniProtKB-KW"/>
</dbReference>
<evidence type="ECO:0000313" key="3">
    <source>
        <dbReference type="EMBL" id="RFF30896.1"/>
    </source>
</evidence>
<gene>
    <name evidence="3" type="ORF">DZC52_06350</name>
</gene>
<protein>
    <submittedName>
        <fullName evidence="3">XRE family transcriptional regulator</fullName>
    </submittedName>
</protein>
<dbReference type="AlphaFoldDB" id="A0A3E1K9K7"/>
<keyword evidence="1" id="KW-0238">DNA-binding</keyword>
<dbReference type="CDD" id="cd00093">
    <property type="entry name" value="HTH_XRE"/>
    <property type="match status" value="1"/>
</dbReference>
<keyword evidence="4" id="KW-1185">Reference proteome</keyword>
<dbReference type="SMART" id="SM00530">
    <property type="entry name" value="HTH_XRE"/>
    <property type="match status" value="1"/>
</dbReference>
<dbReference type="GO" id="GO:0003700">
    <property type="term" value="F:DNA-binding transcription factor activity"/>
    <property type="evidence" value="ECO:0007669"/>
    <property type="project" value="TreeGrafter"/>
</dbReference>
<dbReference type="RefSeq" id="WP_116650293.1">
    <property type="nucleotide sequence ID" value="NZ_QUZK01000028.1"/>
</dbReference>
<dbReference type="SUPFAM" id="SSF47413">
    <property type="entry name" value="lambda repressor-like DNA-binding domains"/>
    <property type="match status" value="1"/>
</dbReference>
<proteinExistence type="predicted"/>
<evidence type="ECO:0000313" key="4">
    <source>
        <dbReference type="Proteomes" id="UP000260351"/>
    </source>
</evidence>
<dbReference type="GO" id="GO:0005829">
    <property type="term" value="C:cytosol"/>
    <property type="evidence" value="ECO:0007669"/>
    <property type="project" value="TreeGrafter"/>
</dbReference>
<dbReference type="InterPro" id="IPR050807">
    <property type="entry name" value="TransReg_Diox_bact_type"/>
</dbReference>
<dbReference type="PANTHER" id="PTHR46797">
    <property type="entry name" value="HTH-TYPE TRANSCRIPTIONAL REGULATOR"/>
    <property type="match status" value="1"/>
</dbReference>
<dbReference type="OrthoDB" id="9792093at2"/>
<dbReference type="Proteomes" id="UP000260351">
    <property type="component" value="Unassembled WGS sequence"/>
</dbReference>
<dbReference type="Pfam" id="PF13560">
    <property type="entry name" value="HTH_31"/>
    <property type="match status" value="1"/>
</dbReference>
<dbReference type="InterPro" id="IPR001387">
    <property type="entry name" value="Cro/C1-type_HTH"/>
</dbReference>
<dbReference type="Gene3D" id="1.10.260.40">
    <property type="entry name" value="lambda repressor-like DNA-binding domains"/>
    <property type="match status" value="1"/>
</dbReference>
<accession>A0A3E1K9K7</accession>
<dbReference type="InterPro" id="IPR010982">
    <property type="entry name" value="Lambda_DNA-bd_dom_sf"/>
</dbReference>
<dbReference type="PROSITE" id="PS50943">
    <property type="entry name" value="HTH_CROC1"/>
    <property type="match status" value="1"/>
</dbReference>
<evidence type="ECO:0000256" key="1">
    <source>
        <dbReference type="ARBA" id="ARBA00023125"/>
    </source>
</evidence>
<dbReference type="EMBL" id="QUZK01000028">
    <property type="protein sequence ID" value="RFF30896.1"/>
    <property type="molecule type" value="Genomic_DNA"/>
</dbReference>
<organism evidence="3 4">
    <name type="scientific">Wenzhouxiangella sediminis</name>
    <dbReference type="NCBI Taxonomy" id="1792836"/>
    <lineage>
        <taxon>Bacteria</taxon>
        <taxon>Pseudomonadati</taxon>
        <taxon>Pseudomonadota</taxon>
        <taxon>Gammaproteobacteria</taxon>
        <taxon>Chromatiales</taxon>
        <taxon>Wenzhouxiangellaceae</taxon>
        <taxon>Wenzhouxiangella</taxon>
    </lineage>
</organism>
<evidence type="ECO:0000259" key="2">
    <source>
        <dbReference type="PROSITE" id="PS50943"/>
    </source>
</evidence>